<keyword evidence="4" id="KW-1185">Reference proteome</keyword>
<evidence type="ECO:0000313" key="4">
    <source>
        <dbReference type="Proteomes" id="UP000694888"/>
    </source>
</evidence>
<feature type="region of interest" description="Disordered" evidence="2">
    <location>
        <begin position="319"/>
        <end position="389"/>
    </location>
</feature>
<keyword evidence="3" id="KW-1133">Transmembrane helix</keyword>
<feature type="compositionally biased region" description="Polar residues" evidence="2">
    <location>
        <begin position="519"/>
        <end position="535"/>
    </location>
</feature>
<sequence length="622" mass="69752">MGAAQSKKRRKERKKRRRQLSNSTAEFDIPRSASVDVIRSLNVSTSSCLHCHSLAGHRALSASLGRETCHRTFLDSVGRETPRRTFCDSFSGCPHSPQHRCVRDHGHDVSDLSDGYESCPSCLTSRNCLAVSSPSYLGVMKDSSASLNKPAPESSLRVMGSRSSEFLGIQETFMRKERSEERLLSRAENSHLLAAHSSRPFQSMQQVASWVKPVGDTDRPAKPTRTSERCNQLQDSATFSSTLSTLEVPEAQRVSGSGSDPGGESVSDTCQTTTCSSKSDGKLPIKVLEDEPSILARWEKQKYMAQQLRILRKHIQAHESSSTVPPPAPLFTDNEASCHGVESGASEHMSSEEPQPRTLPHDSSSRGSEGNSKSPRKTSRRKFTKMSNYKYLDSHPVLSKLQNEQNNRLESMERRMKEIRISAMREAERRKFAEIFPAKEDNSETERMIQEARETLERLKEERKVKGHNQQQQILHQKPTVVDSALQPRVPLSNIENCNVEEDSGEIVPVHVLHLQGNKAKSTAESQTEAKSQGRCSRKEEAVKKPDWVNDTWPNINLGNYSWGHPLTWIWLPFLIFPLILRLILSFIVTSPSNNNRSNSNRRNSNGRGSCVDTSQINKPSK</sequence>
<name>A0ABM1A0E8_APLCA</name>
<dbReference type="Proteomes" id="UP000694888">
    <property type="component" value="Unplaced"/>
</dbReference>
<feature type="compositionally biased region" description="Polar residues" evidence="2">
    <location>
        <begin position="266"/>
        <end position="278"/>
    </location>
</feature>
<keyword evidence="3" id="KW-0472">Membrane</keyword>
<feature type="coiled-coil region" evidence="1">
    <location>
        <begin position="402"/>
        <end position="469"/>
    </location>
</feature>
<protein>
    <submittedName>
        <fullName evidence="5 6">Uncharacterized protein LOC101859410 isoform X1</fullName>
    </submittedName>
</protein>
<keyword evidence="3" id="KW-0812">Transmembrane</keyword>
<dbReference type="RefSeq" id="XP_035825818.1">
    <property type="nucleotide sequence ID" value="XM_035969925.1"/>
</dbReference>
<feature type="region of interest" description="Disordered" evidence="2">
    <location>
        <begin position="212"/>
        <end position="281"/>
    </location>
</feature>
<dbReference type="GeneID" id="101859410"/>
<feature type="region of interest" description="Disordered" evidence="2">
    <location>
        <begin position="1"/>
        <end position="25"/>
    </location>
</feature>
<feature type="compositionally biased region" description="Polar residues" evidence="2">
    <location>
        <begin position="612"/>
        <end position="622"/>
    </location>
</feature>
<evidence type="ECO:0000256" key="3">
    <source>
        <dbReference type="SAM" id="Phobius"/>
    </source>
</evidence>
<feature type="transmembrane region" description="Helical" evidence="3">
    <location>
        <begin position="569"/>
        <end position="589"/>
    </location>
</feature>
<evidence type="ECO:0000313" key="5">
    <source>
        <dbReference type="RefSeq" id="XP_012938290.1"/>
    </source>
</evidence>
<feature type="compositionally biased region" description="Basic and acidic residues" evidence="2">
    <location>
        <begin position="349"/>
        <end position="364"/>
    </location>
</feature>
<gene>
    <name evidence="5 6" type="primary">LOC101859410</name>
</gene>
<proteinExistence type="predicted"/>
<evidence type="ECO:0000256" key="1">
    <source>
        <dbReference type="SAM" id="Coils"/>
    </source>
</evidence>
<feature type="compositionally biased region" description="Basic residues" evidence="2">
    <location>
        <begin position="374"/>
        <end position="384"/>
    </location>
</feature>
<dbReference type="RefSeq" id="XP_012938290.1">
    <property type="nucleotide sequence ID" value="XM_013082836.2"/>
</dbReference>
<accession>A0ABM1A0E8</accession>
<reference evidence="5 6" key="1">
    <citation type="submission" date="2025-05" db="UniProtKB">
        <authorList>
            <consortium name="RefSeq"/>
        </authorList>
    </citation>
    <scope>IDENTIFICATION</scope>
</reference>
<feature type="compositionally biased region" description="Low complexity" evidence="2">
    <location>
        <begin position="594"/>
        <end position="610"/>
    </location>
</feature>
<evidence type="ECO:0000256" key="2">
    <source>
        <dbReference type="SAM" id="MobiDB-lite"/>
    </source>
</evidence>
<feature type="region of interest" description="Disordered" evidence="2">
    <location>
        <begin position="518"/>
        <end position="543"/>
    </location>
</feature>
<feature type="compositionally biased region" description="Polar residues" evidence="2">
    <location>
        <begin position="229"/>
        <end position="245"/>
    </location>
</feature>
<feature type="compositionally biased region" description="Basic and acidic residues" evidence="2">
    <location>
        <begin position="215"/>
        <end position="228"/>
    </location>
</feature>
<evidence type="ECO:0000313" key="6">
    <source>
        <dbReference type="RefSeq" id="XP_035825818.1"/>
    </source>
</evidence>
<feature type="region of interest" description="Disordered" evidence="2">
    <location>
        <begin position="594"/>
        <end position="622"/>
    </location>
</feature>
<organism evidence="4 5">
    <name type="scientific">Aplysia californica</name>
    <name type="common">California sea hare</name>
    <dbReference type="NCBI Taxonomy" id="6500"/>
    <lineage>
        <taxon>Eukaryota</taxon>
        <taxon>Metazoa</taxon>
        <taxon>Spiralia</taxon>
        <taxon>Lophotrochozoa</taxon>
        <taxon>Mollusca</taxon>
        <taxon>Gastropoda</taxon>
        <taxon>Heterobranchia</taxon>
        <taxon>Euthyneura</taxon>
        <taxon>Tectipleura</taxon>
        <taxon>Aplysiida</taxon>
        <taxon>Aplysioidea</taxon>
        <taxon>Aplysiidae</taxon>
        <taxon>Aplysia</taxon>
    </lineage>
</organism>
<feature type="compositionally biased region" description="Basic residues" evidence="2">
    <location>
        <begin position="1"/>
        <end position="19"/>
    </location>
</feature>
<keyword evidence="1" id="KW-0175">Coiled coil</keyword>